<dbReference type="EMBL" id="OY660874">
    <property type="protein sequence ID" value="CAJ1066750.1"/>
    <property type="molecule type" value="Genomic_DNA"/>
</dbReference>
<organism evidence="2 3">
    <name type="scientific">Xyrichtys novacula</name>
    <name type="common">Pearly razorfish</name>
    <name type="synonym">Hemipteronotus novacula</name>
    <dbReference type="NCBI Taxonomy" id="13765"/>
    <lineage>
        <taxon>Eukaryota</taxon>
        <taxon>Metazoa</taxon>
        <taxon>Chordata</taxon>
        <taxon>Craniata</taxon>
        <taxon>Vertebrata</taxon>
        <taxon>Euteleostomi</taxon>
        <taxon>Actinopterygii</taxon>
        <taxon>Neopterygii</taxon>
        <taxon>Teleostei</taxon>
        <taxon>Neoteleostei</taxon>
        <taxon>Acanthomorphata</taxon>
        <taxon>Eupercaria</taxon>
        <taxon>Labriformes</taxon>
        <taxon>Labridae</taxon>
        <taxon>Xyrichtys</taxon>
    </lineage>
</organism>
<name>A0AAV1G0P0_XYRNO</name>
<keyword evidence="3" id="KW-1185">Reference proteome</keyword>
<evidence type="ECO:0000313" key="3">
    <source>
        <dbReference type="Proteomes" id="UP001178508"/>
    </source>
</evidence>
<dbReference type="AlphaFoldDB" id="A0AAV1G0P0"/>
<sequence length="204" mass="23627">MTMVSYVQKKGKAVVLLSTMHDDKAVDHSSEKKKPEVIQCYNKTKGEVDTMDQMVTNYSCRRRTRRWPMVVWYNMLDVATLNAYTSFTAQQPDYMGGVNNARRLFIKELSKELVMPHMKRRMESTPTLRKHAIEAMGRCGLKRLNTATTQQQDDIRQEVQSKRKRCTICPVSKDRKATSCCSQCTRPVCKEHKHQIIICEACKD</sequence>
<dbReference type="Proteomes" id="UP001178508">
    <property type="component" value="Chromosome 11"/>
</dbReference>
<dbReference type="InterPro" id="IPR029526">
    <property type="entry name" value="PGBD"/>
</dbReference>
<protein>
    <submittedName>
        <fullName evidence="2">PiggyBac transposable element-derived protein 4-like</fullName>
    </submittedName>
</protein>
<dbReference type="PANTHER" id="PTHR46599">
    <property type="entry name" value="PIGGYBAC TRANSPOSABLE ELEMENT-DERIVED PROTEIN 4"/>
    <property type="match status" value="1"/>
</dbReference>
<proteinExistence type="predicted"/>
<evidence type="ECO:0000259" key="1">
    <source>
        <dbReference type="Pfam" id="PF13843"/>
    </source>
</evidence>
<feature type="domain" description="PiggyBac transposable element-derived protein" evidence="1">
    <location>
        <begin position="4"/>
        <end position="84"/>
    </location>
</feature>
<evidence type="ECO:0000313" key="2">
    <source>
        <dbReference type="EMBL" id="CAJ1066750.1"/>
    </source>
</evidence>
<gene>
    <name evidence="2" type="ORF">XNOV1_A018986</name>
</gene>
<dbReference type="PANTHER" id="PTHR46599:SF6">
    <property type="entry name" value="DUAL SPECIFICITY PHOSPHATASE 26"/>
    <property type="match status" value="1"/>
</dbReference>
<accession>A0AAV1G0P0</accession>
<reference evidence="2" key="1">
    <citation type="submission" date="2023-08" db="EMBL/GenBank/DDBJ databases">
        <authorList>
            <person name="Alioto T."/>
            <person name="Alioto T."/>
            <person name="Gomez Garrido J."/>
        </authorList>
    </citation>
    <scope>NUCLEOTIDE SEQUENCE</scope>
</reference>
<dbReference type="Pfam" id="PF13843">
    <property type="entry name" value="DDE_Tnp_1_7"/>
    <property type="match status" value="1"/>
</dbReference>